<dbReference type="EMBL" id="BLXT01002301">
    <property type="protein sequence ID" value="GFN92933.1"/>
    <property type="molecule type" value="Genomic_DNA"/>
</dbReference>
<comment type="caution">
    <text evidence="1">The sequence shown here is derived from an EMBL/GenBank/DDBJ whole genome shotgun (WGS) entry which is preliminary data.</text>
</comment>
<dbReference type="AlphaFoldDB" id="A0AAV3ZGB4"/>
<proteinExistence type="predicted"/>
<evidence type="ECO:0000313" key="1">
    <source>
        <dbReference type="EMBL" id="GFN92933.1"/>
    </source>
</evidence>
<accession>A0AAV3ZGB4</accession>
<dbReference type="Proteomes" id="UP000735302">
    <property type="component" value="Unassembled WGS sequence"/>
</dbReference>
<protein>
    <submittedName>
        <fullName evidence="1">Uncharacterized protein</fullName>
    </submittedName>
</protein>
<sequence length="155" mass="17368">MNEISDAQNYKVGWTPPLLLAPPSPSSSLPSTPTLLPPTIPSLPTPTVGVRIGFAMVPALDGGRTIMRRASRVNESYRKRGVFLAMKAELDRYISEDCPNMEQSALCKCDKDDHMIGMYADQSYYETYRRVSSFVERSHELNTSASKQRTFSRES</sequence>
<reference evidence="1 2" key="1">
    <citation type="journal article" date="2021" name="Elife">
        <title>Chloroplast acquisition without the gene transfer in kleptoplastic sea slugs, Plakobranchus ocellatus.</title>
        <authorList>
            <person name="Maeda T."/>
            <person name="Takahashi S."/>
            <person name="Yoshida T."/>
            <person name="Shimamura S."/>
            <person name="Takaki Y."/>
            <person name="Nagai Y."/>
            <person name="Toyoda A."/>
            <person name="Suzuki Y."/>
            <person name="Arimoto A."/>
            <person name="Ishii H."/>
            <person name="Satoh N."/>
            <person name="Nishiyama T."/>
            <person name="Hasebe M."/>
            <person name="Maruyama T."/>
            <person name="Minagawa J."/>
            <person name="Obokata J."/>
            <person name="Shigenobu S."/>
        </authorList>
    </citation>
    <scope>NUCLEOTIDE SEQUENCE [LARGE SCALE GENOMIC DNA]</scope>
</reference>
<gene>
    <name evidence="1" type="ORF">PoB_001943900</name>
</gene>
<organism evidence="1 2">
    <name type="scientific">Plakobranchus ocellatus</name>
    <dbReference type="NCBI Taxonomy" id="259542"/>
    <lineage>
        <taxon>Eukaryota</taxon>
        <taxon>Metazoa</taxon>
        <taxon>Spiralia</taxon>
        <taxon>Lophotrochozoa</taxon>
        <taxon>Mollusca</taxon>
        <taxon>Gastropoda</taxon>
        <taxon>Heterobranchia</taxon>
        <taxon>Euthyneura</taxon>
        <taxon>Panpulmonata</taxon>
        <taxon>Sacoglossa</taxon>
        <taxon>Placobranchoidea</taxon>
        <taxon>Plakobranchidae</taxon>
        <taxon>Plakobranchus</taxon>
    </lineage>
</organism>
<keyword evidence="2" id="KW-1185">Reference proteome</keyword>
<name>A0AAV3ZGB4_9GAST</name>
<evidence type="ECO:0000313" key="2">
    <source>
        <dbReference type="Proteomes" id="UP000735302"/>
    </source>
</evidence>